<evidence type="ECO:0000313" key="4">
    <source>
        <dbReference type="Proteomes" id="UP001139451"/>
    </source>
</evidence>
<dbReference type="Proteomes" id="UP001139451">
    <property type="component" value="Unassembled WGS sequence"/>
</dbReference>
<keyword evidence="2" id="KW-0560">Oxidoreductase</keyword>
<dbReference type="PANTHER" id="PTHR46696">
    <property type="entry name" value="P450, PUTATIVE (EUROFUNG)-RELATED"/>
    <property type="match status" value="1"/>
</dbReference>
<proteinExistence type="inferred from homology"/>
<dbReference type="GO" id="GO:0005506">
    <property type="term" value="F:iron ion binding"/>
    <property type="evidence" value="ECO:0007669"/>
    <property type="project" value="InterPro"/>
</dbReference>
<accession>A0A9X2HPE6</accession>
<dbReference type="PRINTS" id="PR00359">
    <property type="entry name" value="BP450"/>
</dbReference>
<comment type="similarity">
    <text evidence="1 2">Belongs to the cytochrome P450 family.</text>
</comment>
<dbReference type="InterPro" id="IPR017972">
    <property type="entry name" value="Cyt_P450_CS"/>
</dbReference>
<dbReference type="PANTHER" id="PTHR46696:SF1">
    <property type="entry name" value="CYTOCHROME P450 YJIB-RELATED"/>
    <property type="match status" value="1"/>
</dbReference>
<reference evidence="3" key="1">
    <citation type="submission" date="2022-05" db="EMBL/GenBank/DDBJ databases">
        <title>Sphingomonas sp. strain MG17 Genome sequencing and assembly.</title>
        <authorList>
            <person name="Kim I."/>
        </authorList>
    </citation>
    <scope>NUCLEOTIDE SEQUENCE</scope>
    <source>
        <strain evidence="3">MG17</strain>
    </source>
</reference>
<dbReference type="EMBL" id="JAMLDX010000009">
    <property type="protein sequence ID" value="MCP3731359.1"/>
    <property type="molecule type" value="Genomic_DNA"/>
</dbReference>
<dbReference type="InterPro" id="IPR001128">
    <property type="entry name" value="Cyt_P450"/>
</dbReference>
<dbReference type="SUPFAM" id="SSF48264">
    <property type="entry name" value="Cytochrome P450"/>
    <property type="match status" value="1"/>
</dbReference>
<dbReference type="GO" id="GO:0020037">
    <property type="term" value="F:heme binding"/>
    <property type="evidence" value="ECO:0007669"/>
    <property type="project" value="InterPro"/>
</dbReference>
<evidence type="ECO:0000256" key="2">
    <source>
        <dbReference type="RuleBase" id="RU000461"/>
    </source>
</evidence>
<dbReference type="Gene3D" id="1.10.630.10">
    <property type="entry name" value="Cytochrome P450"/>
    <property type="match status" value="1"/>
</dbReference>
<dbReference type="AlphaFoldDB" id="A0A9X2HPE6"/>
<keyword evidence="2" id="KW-0408">Iron</keyword>
<gene>
    <name evidence="3" type="ORF">M9978_13075</name>
</gene>
<organism evidence="3 4">
    <name type="scientific">Sphingomonas tagetis</name>
    <dbReference type="NCBI Taxonomy" id="2949092"/>
    <lineage>
        <taxon>Bacteria</taxon>
        <taxon>Pseudomonadati</taxon>
        <taxon>Pseudomonadota</taxon>
        <taxon>Alphaproteobacteria</taxon>
        <taxon>Sphingomonadales</taxon>
        <taxon>Sphingomonadaceae</taxon>
        <taxon>Sphingomonas</taxon>
    </lineage>
</organism>
<dbReference type="InterPro" id="IPR002397">
    <property type="entry name" value="Cyt_P450_B"/>
</dbReference>
<dbReference type="GO" id="GO:0004497">
    <property type="term" value="F:monooxygenase activity"/>
    <property type="evidence" value="ECO:0007669"/>
    <property type="project" value="UniProtKB-KW"/>
</dbReference>
<dbReference type="GO" id="GO:0016705">
    <property type="term" value="F:oxidoreductase activity, acting on paired donors, with incorporation or reduction of molecular oxygen"/>
    <property type="evidence" value="ECO:0007669"/>
    <property type="project" value="InterPro"/>
</dbReference>
<dbReference type="InterPro" id="IPR036396">
    <property type="entry name" value="Cyt_P450_sf"/>
</dbReference>
<keyword evidence="2" id="KW-0479">Metal-binding</keyword>
<protein>
    <submittedName>
        <fullName evidence="3">Cytochrome P450</fullName>
    </submittedName>
</protein>
<evidence type="ECO:0000313" key="3">
    <source>
        <dbReference type="EMBL" id="MCP3731359.1"/>
    </source>
</evidence>
<comment type="caution">
    <text evidence="3">The sequence shown here is derived from an EMBL/GenBank/DDBJ whole genome shotgun (WGS) entry which is preliminary data.</text>
</comment>
<keyword evidence="2" id="KW-0349">Heme</keyword>
<evidence type="ECO:0000256" key="1">
    <source>
        <dbReference type="ARBA" id="ARBA00010617"/>
    </source>
</evidence>
<dbReference type="Pfam" id="PF00067">
    <property type="entry name" value="p450"/>
    <property type="match status" value="2"/>
</dbReference>
<dbReference type="RefSeq" id="WP_254293893.1">
    <property type="nucleotide sequence ID" value="NZ_JAMLDX010000009.1"/>
</dbReference>
<sequence>MIAPASDIDIYSEDVRADPWPHYKALRDAGPIVHLTNNDLFAISRFKDVKAALGNWKTFSSAKGVSANEERNANVSGGVLESDDPVHAQLRSFLQGPLLPGNLKKLELRFQQSADELVDRLFAQQRFDAVSELAHHLPVNIVSELVGLPEEGRANMLDWASASFDSMGSYNERARRAEPKRAEALSYVRNIPRDKLLPGSWGDTLLSNPKSETFDPKNAKDLLFNYVGPSLDTTISAIGSAIWLFYAHPEQWDIVRADPALIPKAIEEILRIEAPVQHFTRHVTHDYAIEDVTLPAGSRTVMMFASANRDERKWGNPDDFDVRRDSREHLAFGAGPHMCMGMHLAKFEMRCLLTALAARVKRFHLAGEPMRRPNNTLRGFGVLPVRVE</sequence>
<name>A0A9X2HPE6_9SPHN</name>
<keyword evidence="4" id="KW-1185">Reference proteome</keyword>
<dbReference type="PROSITE" id="PS00086">
    <property type="entry name" value="CYTOCHROME_P450"/>
    <property type="match status" value="1"/>
</dbReference>
<keyword evidence="2" id="KW-0503">Monooxygenase</keyword>